<feature type="binding site" evidence="2">
    <location>
        <position position="150"/>
    </location>
    <ligand>
        <name>Co(2+)</name>
        <dbReference type="ChEBI" id="CHEBI:48828"/>
    </ligand>
</feature>
<reference evidence="3 4" key="1">
    <citation type="submission" date="2014-07" db="EMBL/GenBank/DDBJ databases">
        <title>Draft genome of Clostridium sulfidigenes 113A isolated from sediments associated with methane hydrate from Krishna Godavari basin.</title>
        <authorList>
            <person name="Honkalas V.S."/>
            <person name="Dabir A.P."/>
            <person name="Arora P."/>
            <person name="Dhakephalkar P.K."/>
        </authorList>
    </citation>
    <scope>NUCLEOTIDE SEQUENCE [LARGE SCALE GENOMIC DNA]</scope>
    <source>
        <strain evidence="3 4">113A</strain>
    </source>
</reference>
<accession>A0A084JHR6</accession>
<dbReference type="Proteomes" id="UP000028542">
    <property type="component" value="Unassembled WGS sequence"/>
</dbReference>
<dbReference type="Gene3D" id="3.40.50.1400">
    <property type="match status" value="2"/>
</dbReference>
<dbReference type="GO" id="GO:0046872">
    <property type="term" value="F:metal ion binding"/>
    <property type="evidence" value="ECO:0007669"/>
    <property type="project" value="UniProtKB-KW"/>
</dbReference>
<dbReference type="GO" id="GO:0016852">
    <property type="term" value="F:sirohydrochlorin cobaltochelatase activity"/>
    <property type="evidence" value="ECO:0007669"/>
    <property type="project" value="InterPro"/>
</dbReference>
<dbReference type="STRING" id="318464.IO99_02345"/>
<feature type="binding site" evidence="2">
    <location>
        <position position="181"/>
    </location>
    <ligand>
        <name>Co(2+)</name>
        <dbReference type="ChEBI" id="CHEBI:48828"/>
    </ligand>
</feature>
<dbReference type="CDD" id="cd03413">
    <property type="entry name" value="CbiK_C"/>
    <property type="match status" value="1"/>
</dbReference>
<evidence type="ECO:0000256" key="2">
    <source>
        <dbReference type="PIRSR" id="PIRSR033579-3"/>
    </source>
</evidence>
<evidence type="ECO:0000256" key="1">
    <source>
        <dbReference type="PIRSR" id="PIRSR033579-1"/>
    </source>
</evidence>
<keyword evidence="2" id="KW-0479">Metal-binding</keyword>
<dbReference type="EMBL" id="JPMD01000002">
    <property type="protein sequence ID" value="KEZ88500.1"/>
    <property type="molecule type" value="Genomic_DNA"/>
</dbReference>
<protein>
    <submittedName>
        <fullName evidence="3">Sirohydrochlorin cobaltochelatase</fullName>
    </submittedName>
</protein>
<dbReference type="AlphaFoldDB" id="A0A084JHR6"/>
<dbReference type="eggNOG" id="COG4822">
    <property type="taxonomic scope" value="Bacteria"/>
</dbReference>
<dbReference type="GO" id="GO:0019251">
    <property type="term" value="P:anaerobic cobalamin biosynthetic process"/>
    <property type="evidence" value="ECO:0007669"/>
    <property type="project" value="InterPro"/>
</dbReference>
<proteinExistence type="predicted"/>
<dbReference type="PIRSF" id="PIRSF033579">
    <property type="entry name" value="Anaer_Co_chel"/>
    <property type="match status" value="1"/>
</dbReference>
<organism evidence="3 4">
    <name type="scientific">Clostridium sulfidigenes</name>
    <dbReference type="NCBI Taxonomy" id="318464"/>
    <lineage>
        <taxon>Bacteria</taxon>
        <taxon>Bacillati</taxon>
        <taxon>Bacillota</taxon>
        <taxon>Clostridia</taxon>
        <taxon>Eubacteriales</taxon>
        <taxon>Clostridiaceae</taxon>
        <taxon>Clostridium</taxon>
    </lineage>
</organism>
<dbReference type="InterPro" id="IPR010388">
    <property type="entry name" value="Anaerobic_Co-chelatase"/>
</dbReference>
<dbReference type="RefSeq" id="WP_035129695.1">
    <property type="nucleotide sequence ID" value="NZ_JBQHQR010000002.1"/>
</dbReference>
<keyword evidence="4" id="KW-1185">Reference proteome</keyword>
<feature type="binding site" evidence="2">
    <location>
        <position position="213"/>
    </location>
    <ligand>
        <name>Co(2+)</name>
        <dbReference type="ChEBI" id="CHEBI:48828"/>
    </ligand>
</feature>
<feature type="active site" description="Proton acceptor" evidence="1">
    <location>
        <position position="150"/>
    </location>
</feature>
<dbReference type="CDD" id="cd03412">
    <property type="entry name" value="CbiK_N"/>
    <property type="match status" value="1"/>
</dbReference>
<evidence type="ECO:0000313" key="4">
    <source>
        <dbReference type="Proteomes" id="UP000028542"/>
    </source>
</evidence>
<keyword evidence="2" id="KW-0170">Cobalt</keyword>
<evidence type="ECO:0000313" key="3">
    <source>
        <dbReference type="EMBL" id="KEZ88500.1"/>
    </source>
</evidence>
<comment type="caution">
    <text evidence="3">The sequence shown here is derived from an EMBL/GenBank/DDBJ whole genome shotgun (WGS) entry which is preliminary data.</text>
</comment>
<gene>
    <name evidence="3" type="ORF">IO99_02345</name>
</gene>
<dbReference type="Pfam" id="PF06180">
    <property type="entry name" value="CbiK"/>
    <property type="match status" value="1"/>
</dbReference>
<dbReference type="SUPFAM" id="SSF53800">
    <property type="entry name" value="Chelatase"/>
    <property type="match status" value="1"/>
</dbReference>
<name>A0A084JHR6_9CLOT</name>
<sequence length="276" mass="31608">MKKAILVVSFGTTYKDTLKLTIEKIEDEIRERFKEYHVMRAFTAHMIIKKIKNRDGIIVPTPEEALEQLYKEGYEEVIVQPLHIIPGEEFQYVRLVVDKFRGSNKFKSIKVGRPALHFQGGEETPNDYEVFIDAIKEIIPKDKTMVFMGHGSNHPANSAFVALQSVFTYLNYNNVYVGTVEGYPTVDMIVEILKREGIDHVKLAPLMLVAGDHATNDMASDEEDSWKTILEEAGIKVDIYLHGLGEIEKFRHIYVNHVQDVIDNKYLHLGDTKKTP</sequence>